<sequence>MKNIEAQTLNVYTSKSRADKAISSLKGLLIGINLDGEVNEAEINELKLWANNHKELINRNPFKEFMDVIDCAVTEKIPSKECIEDLYWLCQKYENDNYYYNTVTSDLQILQGICHGILADGVINDKEIYDLKQWLNENEHLSTYYPYDELRSLILSVLSDKKIDEEERVVLMAYFKQFVNIHSKEISSKINEQTSDVNISGLCTSDPDVVFEGKTFCITGVLKRGNRENLHRDILKLGGIPTDSITKKTDYLIVGDNGNPAWAFSCYGRKVEKAVNLRKDGHTIMLIHEFDFSDVIDDLLS</sequence>
<dbReference type="Pfam" id="PF00533">
    <property type="entry name" value="BRCT"/>
    <property type="match status" value="1"/>
</dbReference>
<name>A0A0A2M337_9FLAO</name>
<evidence type="ECO:0000259" key="1">
    <source>
        <dbReference type="PROSITE" id="PS50172"/>
    </source>
</evidence>
<dbReference type="OrthoDB" id="9776650at2"/>
<dbReference type="Proteomes" id="UP000030152">
    <property type="component" value="Unassembled WGS sequence"/>
</dbReference>
<dbReference type="EMBL" id="JRLX01000006">
    <property type="protein sequence ID" value="KGO87062.1"/>
    <property type="molecule type" value="Genomic_DNA"/>
</dbReference>
<evidence type="ECO:0000313" key="3">
    <source>
        <dbReference type="Proteomes" id="UP000030152"/>
    </source>
</evidence>
<dbReference type="SUPFAM" id="SSF52113">
    <property type="entry name" value="BRCT domain"/>
    <property type="match status" value="1"/>
</dbReference>
<dbReference type="RefSeq" id="WP_020212995.1">
    <property type="nucleotide sequence ID" value="NZ_JRLX01000006.1"/>
</dbReference>
<accession>A0A0A2M337</accession>
<gene>
    <name evidence="2" type="ORF">Q765_07570</name>
</gene>
<dbReference type="PROSITE" id="PS50172">
    <property type="entry name" value="BRCT"/>
    <property type="match status" value="1"/>
</dbReference>
<proteinExistence type="predicted"/>
<protein>
    <recommendedName>
        <fullName evidence="1">BRCT domain-containing protein</fullName>
    </recommendedName>
</protein>
<evidence type="ECO:0000313" key="2">
    <source>
        <dbReference type="EMBL" id="KGO87062.1"/>
    </source>
</evidence>
<reference evidence="2 3" key="1">
    <citation type="submission" date="2013-09" db="EMBL/GenBank/DDBJ databases">
        <authorList>
            <person name="Zeng Z."/>
            <person name="Chen C."/>
        </authorList>
    </citation>
    <scope>NUCLEOTIDE SEQUENCE [LARGE SCALE GENOMIC DNA]</scope>
    <source>
        <strain evidence="2 3">WB 3.3-2</strain>
    </source>
</reference>
<organism evidence="2 3">
    <name type="scientific">Flavobacterium rivuli WB 3.3-2 = DSM 21788</name>
    <dbReference type="NCBI Taxonomy" id="1121895"/>
    <lineage>
        <taxon>Bacteria</taxon>
        <taxon>Pseudomonadati</taxon>
        <taxon>Bacteroidota</taxon>
        <taxon>Flavobacteriia</taxon>
        <taxon>Flavobacteriales</taxon>
        <taxon>Flavobacteriaceae</taxon>
        <taxon>Flavobacterium</taxon>
    </lineage>
</organism>
<dbReference type="InterPro" id="IPR001357">
    <property type="entry name" value="BRCT_dom"/>
</dbReference>
<comment type="caution">
    <text evidence="2">The sequence shown here is derived from an EMBL/GenBank/DDBJ whole genome shotgun (WGS) entry which is preliminary data.</text>
</comment>
<dbReference type="eggNOG" id="COG0272">
    <property type="taxonomic scope" value="Bacteria"/>
</dbReference>
<dbReference type="InterPro" id="IPR036420">
    <property type="entry name" value="BRCT_dom_sf"/>
</dbReference>
<keyword evidence="3" id="KW-1185">Reference proteome</keyword>
<feature type="domain" description="BRCT" evidence="1">
    <location>
        <begin position="206"/>
        <end position="289"/>
    </location>
</feature>
<dbReference type="Gene3D" id="3.40.50.10190">
    <property type="entry name" value="BRCT domain"/>
    <property type="match status" value="1"/>
</dbReference>
<dbReference type="STRING" id="1121895.GCA_000378485_01839"/>
<dbReference type="CDD" id="cd17748">
    <property type="entry name" value="BRCT_DNA_ligase_like"/>
    <property type="match status" value="1"/>
</dbReference>
<dbReference type="AlphaFoldDB" id="A0A0A2M337"/>